<evidence type="ECO:0000313" key="4">
    <source>
        <dbReference type="Proteomes" id="UP000287615"/>
    </source>
</evidence>
<keyword evidence="5" id="KW-1185">Reference proteome</keyword>
<comment type="caution">
    <text evidence="2">The sequence shown here is derived from an EMBL/GenBank/DDBJ whole genome shotgun (WGS) entry which is preliminary data.</text>
</comment>
<feature type="signal peptide" evidence="1">
    <location>
        <begin position="1"/>
        <end position="22"/>
    </location>
</feature>
<dbReference type="Proteomes" id="UP000288892">
    <property type="component" value="Unassembled WGS sequence"/>
</dbReference>
<dbReference type="EMBL" id="MTKS01000013">
    <property type="protein sequence ID" value="RWX52424.1"/>
    <property type="molecule type" value="Genomic_DNA"/>
</dbReference>
<organism evidence="2 4">
    <name type="scientific">Candidatus Electrothrix marina</name>
    <dbReference type="NCBI Taxonomy" id="1859130"/>
    <lineage>
        <taxon>Bacteria</taxon>
        <taxon>Pseudomonadati</taxon>
        <taxon>Thermodesulfobacteriota</taxon>
        <taxon>Desulfobulbia</taxon>
        <taxon>Desulfobulbales</taxon>
        <taxon>Desulfobulbaceae</taxon>
        <taxon>Candidatus Electrothrix</taxon>
    </lineage>
</organism>
<evidence type="ECO:0000313" key="2">
    <source>
        <dbReference type="EMBL" id="RWX49473.1"/>
    </source>
</evidence>
<protein>
    <submittedName>
        <fullName evidence="2">Type IV pilus assembly protein PilP</fullName>
    </submittedName>
</protein>
<sequence>MKKLSRKSVLIMSCLVAQMSHLSWVIAGTREDIVTNEKQKLLRKKGPFQYQMEYRSDPFEPFINQRVPPPDNTPPPMQNFKLAAVVVIGKERVAMVEDASGKGYYLNKGSRVGKSVVSRIEDKQVELTETYSTTTGRIVTKEIIMYLKKEGDK</sequence>
<reference evidence="4 5" key="1">
    <citation type="submission" date="2017-01" db="EMBL/GenBank/DDBJ databases">
        <title>The cable genome- insights into the physiology and evolution of filamentous bacteria capable of sulfide oxidation via long distance electron transfer.</title>
        <authorList>
            <person name="Schreiber L."/>
            <person name="Bjerg J.T."/>
            <person name="Boggild A."/>
            <person name="Van De Vossenberg J."/>
            <person name="Meysman F."/>
            <person name="Nielsen L.P."/>
            <person name="Schramm A."/>
            <person name="Kjeldsen K.U."/>
        </authorList>
    </citation>
    <scope>NUCLEOTIDE SEQUENCE [LARGE SCALE GENOMIC DNA]</scope>
    <source>
        <strain evidence="2">A3</strain>
        <strain evidence="3">A5</strain>
    </source>
</reference>
<dbReference type="Gene3D" id="2.30.30.830">
    <property type="match status" value="1"/>
</dbReference>
<dbReference type="EMBL" id="MTKR01000250">
    <property type="protein sequence ID" value="RWX49473.1"/>
    <property type="molecule type" value="Genomic_DNA"/>
</dbReference>
<dbReference type="Proteomes" id="UP000287615">
    <property type="component" value="Unassembled WGS sequence"/>
</dbReference>
<evidence type="ECO:0000313" key="5">
    <source>
        <dbReference type="Proteomes" id="UP000288892"/>
    </source>
</evidence>
<evidence type="ECO:0000256" key="1">
    <source>
        <dbReference type="SAM" id="SignalP"/>
    </source>
</evidence>
<accession>A0A444J8T5</accession>
<proteinExistence type="predicted"/>
<evidence type="ECO:0000313" key="3">
    <source>
        <dbReference type="EMBL" id="RWX52424.1"/>
    </source>
</evidence>
<feature type="chain" id="PRO_5038305449" evidence="1">
    <location>
        <begin position="23"/>
        <end position="153"/>
    </location>
</feature>
<name>A0A444J8T5_9BACT</name>
<keyword evidence="1" id="KW-0732">Signal</keyword>
<gene>
    <name evidence="2" type="ORF">VU00_12502</name>
    <name evidence="3" type="ORF">VU01_101310</name>
</gene>
<dbReference type="AlphaFoldDB" id="A0A444J8T5"/>